<dbReference type="AlphaFoldDB" id="A0A6N9TMA9"/>
<keyword evidence="2 9" id="KW-0808">Transferase</keyword>
<keyword evidence="5 9" id="KW-0067">ATP-binding</keyword>
<dbReference type="Gene3D" id="3.40.50.620">
    <property type="entry name" value="HUPs"/>
    <property type="match status" value="1"/>
</dbReference>
<gene>
    <name evidence="9 12" type="primary">mnmA</name>
    <name evidence="12" type="ORF">G3N55_05905</name>
</gene>
<dbReference type="InterPro" id="IPR046885">
    <property type="entry name" value="MnmA-like_C"/>
</dbReference>
<dbReference type="NCBIfam" id="NF001138">
    <property type="entry name" value="PRK00143.1"/>
    <property type="match status" value="1"/>
</dbReference>
<feature type="binding site" evidence="9">
    <location>
        <position position="119"/>
    </location>
    <ligand>
        <name>ATP</name>
        <dbReference type="ChEBI" id="CHEBI:30616"/>
    </ligand>
</feature>
<feature type="active site" description="Cysteine persulfide intermediate" evidence="9">
    <location>
        <position position="191"/>
    </location>
</feature>
<evidence type="ECO:0000256" key="2">
    <source>
        <dbReference type="ARBA" id="ARBA00022679"/>
    </source>
</evidence>
<comment type="function">
    <text evidence="9">Catalyzes the 2-thiolation of uridine at the wobble position (U34) of tRNA, leading to the formation of s(2)U34.</text>
</comment>
<name>A0A6N9TMA9_DISTH</name>
<dbReference type="InterPro" id="IPR004506">
    <property type="entry name" value="MnmA-like"/>
</dbReference>
<evidence type="ECO:0000313" key="13">
    <source>
        <dbReference type="Proteomes" id="UP000469346"/>
    </source>
</evidence>
<feature type="binding site" evidence="9">
    <location>
        <position position="36"/>
    </location>
    <ligand>
        <name>ATP</name>
        <dbReference type="ChEBI" id="CHEBI:30616"/>
    </ligand>
</feature>
<evidence type="ECO:0000256" key="8">
    <source>
        <dbReference type="ARBA" id="ARBA00051542"/>
    </source>
</evidence>
<dbReference type="InterPro" id="IPR023382">
    <property type="entry name" value="MnmA-like_central_sf"/>
</dbReference>
<dbReference type="HAMAP" id="MF_00144">
    <property type="entry name" value="tRNA_thiouridyl_MnmA"/>
    <property type="match status" value="1"/>
</dbReference>
<comment type="similarity">
    <text evidence="9">Belongs to the MnmA/TRMU family.</text>
</comment>
<feature type="active site" description="Nucleophile" evidence="9">
    <location>
        <position position="95"/>
    </location>
</feature>
<dbReference type="Pfam" id="PF20259">
    <property type="entry name" value="tRNA_Me_trans_M"/>
    <property type="match status" value="1"/>
</dbReference>
<evidence type="ECO:0000256" key="7">
    <source>
        <dbReference type="ARBA" id="ARBA00023157"/>
    </source>
</evidence>
<dbReference type="Pfam" id="PF03054">
    <property type="entry name" value="tRNA_Me_trans"/>
    <property type="match status" value="1"/>
</dbReference>
<dbReference type="GO" id="GO:0103016">
    <property type="term" value="F:tRNA-uridine 2-sulfurtransferase activity"/>
    <property type="evidence" value="ECO:0007669"/>
    <property type="project" value="UniProtKB-EC"/>
</dbReference>
<dbReference type="EMBL" id="JAAGRR010000051">
    <property type="protein sequence ID" value="NDY42375.1"/>
    <property type="molecule type" value="Genomic_DNA"/>
</dbReference>
<dbReference type="GO" id="GO:0002143">
    <property type="term" value="P:tRNA wobble position uridine thiolation"/>
    <property type="evidence" value="ECO:0007669"/>
    <property type="project" value="TreeGrafter"/>
</dbReference>
<evidence type="ECO:0000313" key="12">
    <source>
        <dbReference type="EMBL" id="NDY42375.1"/>
    </source>
</evidence>
<feature type="domain" description="tRNA-specific 2-thiouridylase MnmA-like central" evidence="11">
    <location>
        <begin position="198"/>
        <end position="263"/>
    </location>
</feature>
<feature type="region of interest" description="Interaction with tRNA" evidence="9">
    <location>
        <begin position="141"/>
        <end position="143"/>
    </location>
</feature>
<dbReference type="Pfam" id="PF20258">
    <property type="entry name" value="tRNA_Me_trans_C"/>
    <property type="match status" value="1"/>
</dbReference>
<feature type="site" description="Interaction with tRNA" evidence="9">
    <location>
        <position position="327"/>
    </location>
</feature>
<dbReference type="GO" id="GO:0000049">
    <property type="term" value="F:tRNA binding"/>
    <property type="evidence" value="ECO:0007669"/>
    <property type="project" value="UniProtKB-KW"/>
</dbReference>
<accession>A0A6N9TMA9</accession>
<organism evidence="12 13">
    <name type="scientific">Dissulfurirhabdus thermomarina</name>
    <dbReference type="NCBI Taxonomy" id="1765737"/>
    <lineage>
        <taxon>Bacteria</taxon>
        <taxon>Deltaproteobacteria</taxon>
        <taxon>Dissulfurirhabdaceae</taxon>
        <taxon>Dissulfurirhabdus</taxon>
    </lineage>
</organism>
<dbReference type="PANTHER" id="PTHR11933:SF5">
    <property type="entry name" value="MITOCHONDRIAL TRNA-SPECIFIC 2-THIOURIDYLASE 1"/>
    <property type="match status" value="1"/>
</dbReference>
<comment type="catalytic activity">
    <reaction evidence="8 9">
        <text>S-sulfanyl-L-cysteinyl-[protein] + uridine(34) in tRNA + AH2 + ATP = 2-thiouridine(34) in tRNA + L-cysteinyl-[protein] + A + AMP + diphosphate + H(+)</text>
        <dbReference type="Rhea" id="RHEA:47032"/>
        <dbReference type="Rhea" id="RHEA-COMP:10131"/>
        <dbReference type="Rhea" id="RHEA-COMP:11726"/>
        <dbReference type="Rhea" id="RHEA-COMP:11727"/>
        <dbReference type="Rhea" id="RHEA-COMP:11728"/>
        <dbReference type="ChEBI" id="CHEBI:13193"/>
        <dbReference type="ChEBI" id="CHEBI:15378"/>
        <dbReference type="ChEBI" id="CHEBI:17499"/>
        <dbReference type="ChEBI" id="CHEBI:29950"/>
        <dbReference type="ChEBI" id="CHEBI:30616"/>
        <dbReference type="ChEBI" id="CHEBI:33019"/>
        <dbReference type="ChEBI" id="CHEBI:61963"/>
        <dbReference type="ChEBI" id="CHEBI:65315"/>
        <dbReference type="ChEBI" id="CHEBI:87170"/>
        <dbReference type="ChEBI" id="CHEBI:456215"/>
        <dbReference type="EC" id="2.8.1.13"/>
    </reaction>
</comment>
<dbReference type="CDD" id="cd01998">
    <property type="entry name" value="MnmA_TRMU-like"/>
    <property type="match status" value="1"/>
</dbReference>
<protein>
    <recommendedName>
        <fullName evidence="9">tRNA-specific 2-thiouridylase MnmA</fullName>
        <ecNumber evidence="9">2.8.1.13</ecNumber>
    </recommendedName>
</protein>
<comment type="caution">
    <text evidence="9">Lacks conserved residue(s) required for the propagation of feature annotation.</text>
</comment>
<keyword evidence="1 9" id="KW-0820">tRNA-binding</keyword>
<feature type="binding site" evidence="9">
    <location>
        <begin position="10"/>
        <end position="17"/>
    </location>
    <ligand>
        <name>ATP</name>
        <dbReference type="ChEBI" id="CHEBI:30616"/>
    </ligand>
</feature>
<dbReference type="Gene3D" id="2.30.30.280">
    <property type="entry name" value="Adenine nucleotide alpha hydrolases-like domains"/>
    <property type="match status" value="1"/>
</dbReference>
<evidence type="ECO:0000256" key="1">
    <source>
        <dbReference type="ARBA" id="ARBA00022555"/>
    </source>
</evidence>
<dbReference type="Proteomes" id="UP000469346">
    <property type="component" value="Unassembled WGS sequence"/>
</dbReference>
<keyword evidence="7" id="KW-1015">Disulfide bond</keyword>
<evidence type="ECO:0000256" key="4">
    <source>
        <dbReference type="ARBA" id="ARBA00022741"/>
    </source>
</evidence>
<dbReference type="InterPro" id="IPR014729">
    <property type="entry name" value="Rossmann-like_a/b/a_fold"/>
</dbReference>
<evidence type="ECO:0000259" key="11">
    <source>
        <dbReference type="Pfam" id="PF20259"/>
    </source>
</evidence>
<dbReference type="Gene3D" id="2.40.30.10">
    <property type="entry name" value="Translation factors"/>
    <property type="match status" value="1"/>
</dbReference>
<proteinExistence type="inferred from homology"/>
<comment type="subcellular location">
    <subcellularLocation>
        <location evidence="9">Cytoplasm</location>
    </subcellularLocation>
</comment>
<evidence type="ECO:0000256" key="3">
    <source>
        <dbReference type="ARBA" id="ARBA00022694"/>
    </source>
</evidence>
<dbReference type="NCBIfam" id="TIGR00420">
    <property type="entry name" value="trmU"/>
    <property type="match status" value="1"/>
</dbReference>
<dbReference type="EC" id="2.8.1.13" evidence="9"/>
<dbReference type="PANTHER" id="PTHR11933">
    <property type="entry name" value="TRNA 5-METHYLAMINOMETHYL-2-THIOURIDYLATE -METHYLTRANSFERASE"/>
    <property type="match status" value="1"/>
</dbReference>
<dbReference type="InterPro" id="IPR046884">
    <property type="entry name" value="MnmA-like_central"/>
</dbReference>
<reference evidence="12 13" key="1">
    <citation type="submission" date="2020-02" db="EMBL/GenBank/DDBJ databases">
        <title>Comparative genomics of sulfur disproportionating microorganisms.</title>
        <authorList>
            <person name="Ward L.M."/>
            <person name="Bertran E."/>
            <person name="Johnston D.T."/>
        </authorList>
    </citation>
    <scope>NUCLEOTIDE SEQUENCE [LARGE SCALE GENOMIC DNA]</scope>
    <source>
        <strain evidence="12 13">DSM 100025</strain>
    </source>
</reference>
<keyword evidence="6 9" id="KW-0694">RNA-binding</keyword>
<keyword evidence="3 9" id="KW-0819">tRNA processing</keyword>
<evidence type="ECO:0000256" key="5">
    <source>
        <dbReference type="ARBA" id="ARBA00022840"/>
    </source>
</evidence>
<feature type="domain" description="tRNA-specific 2-thiouridylase MnmA-like C-terminal" evidence="10">
    <location>
        <begin position="270"/>
        <end position="343"/>
    </location>
</feature>
<keyword evidence="4 9" id="KW-0547">Nucleotide-binding</keyword>
<feature type="site" description="Interaction with tRNA" evidence="9">
    <location>
        <position position="120"/>
    </location>
</feature>
<keyword evidence="13" id="KW-1185">Reference proteome</keyword>
<dbReference type="GO" id="GO:0005524">
    <property type="term" value="F:ATP binding"/>
    <property type="evidence" value="ECO:0007669"/>
    <property type="project" value="UniProtKB-KW"/>
</dbReference>
<evidence type="ECO:0000259" key="10">
    <source>
        <dbReference type="Pfam" id="PF20258"/>
    </source>
</evidence>
<dbReference type="RefSeq" id="WP_163298514.1">
    <property type="nucleotide sequence ID" value="NZ_JAAGRR010000051.1"/>
</dbReference>
<evidence type="ECO:0000256" key="6">
    <source>
        <dbReference type="ARBA" id="ARBA00022884"/>
    </source>
</evidence>
<sequence length="345" mass="37595">MPEPESVLVALSGGVDSAVAAWRLLEAGRRVEGFHLRLADTPAARASREAARAVAARLGIPLHESDLTERFAREVIDPFVAAYRSGRTPNPCVLCNPRIKVAAGLEAADRLGLGAFATGHYARVERREGVSRLLEGRDRAKDQSYFLHAVAPGALPRLCLPLGDLAKTEVRALARRAGLARYTAPESQEICFLRGDYRDFLRERVPDIARPGPVVDVRGRVLGRHDGLYRFTVGQRRGIGLPDATPYYVVRLEPAAHRLVVGKAEDLLCRELTARGVNWLAPPRPGAPARVRIRSRHGGLPARLHPEAGGRVRVRFLAPARAVTPGQFAVFYEDDMVLGGGEICG</sequence>
<comment type="caution">
    <text evidence="12">The sequence shown here is derived from an EMBL/GenBank/DDBJ whole genome shotgun (WGS) entry which is preliminary data.</text>
</comment>
<dbReference type="GO" id="GO:0005737">
    <property type="term" value="C:cytoplasm"/>
    <property type="evidence" value="ECO:0007669"/>
    <property type="project" value="UniProtKB-SubCell"/>
</dbReference>
<evidence type="ECO:0000256" key="9">
    <source>
        <dbReference type="HAMAP-Rule" id="MF_00144"/>
    </source>
</evidence>
<dbReference type="SUPFAM" id="SSF52402">
    <property type="entry name" value="Adenine nucleotide alpha hydrolases-like"/>
    <property type="match status" value="1"/>
</dbReference>
<keyword evidence="9" id="KW-0963">Cytoplasm</keyword>